<dbReference type="GO" id="GO:0016020">
    <property type="term" value="C:membrane"/>
    <property type="evidence" value="ECO:0007669"/>
    <property type="project" value="UniProtKB-SubCell"/>
</dbReference>
<feature type="transmembrane region" description="Helical" evidence="7">
    <location>
        <begin position="1091"/>
        <end position="1113"/>
    </location>
</feature>
<name>A0A9X3X040_9BACT</name>
<feature type="transmembrane region" description="Helical" evidence="7">
    <location>
        <begin position="1224"/>
        <end position="1240"/>
    </location>
</feature>
<evidence type="ECO:0000256" key="6">
    <source>
        <dbReference type="RuleBase" id="RU000320"/>
    </source>
</evidence>
<evidence type="ECO:0000313" key="9">
    <source>
        <dbReference type="EMBL" id="MDC3980365.1"/>
    </source>
</evidence>
<dbReference type="RefSeq" id="WP_272417401.1">
    <property type="nucleotide sequence ID" value="NZ_JAGTJJ010000002.1"/>
</dbReference>
<dbReference type="GO" id="GO:0003954">
    <property type="term" value="F:NADH dehydrogenase activity"/>
    <property type="evidence" value="ECO:0007669"/>
    <property type="project" value="TreeGrafter"/>
</dbReference>
<dbReference type="AlphaFoldDB" id="A0A9X3X040"/>
<evidence type="ECO:0000256" key="1">
    <source>
        <dbReference type="ARBA" id="ARBA00004127"/>
    </source>
</evidence>
<dbReference type="PANTHER" id="PTHR43507:SF1">
    <property type="entry name" value="NADH-UBIQUINONE OXIDOREDUCTASE CHAIN 4"/>
    <property type="match status" value="1"/>
</dbReference>
<dbReference type="GO" id="GO:0012505">
    <property type="term" value="C:endomembrane system"/>
    <property type="evidence" value="ECO:0007669"/>
    <property type="project" value="UniProtKB-SubCell"/>
</dbReference>
<dbReference type="PANTHER" id="PTHR43507">
    <property type="entry name" value="NADH-UBIQUINONE OXIDOREDUCTASE CHAIN 4"/>
    <property type="match status" value="1"/>
</dbReference>
<evidence type="ECO:0000256" key="7">
    <source>
        <dbReference type="SAM" id="Phobius"/>
    </source>
</evidence>
<dbReference type="GO" id="GO:0048039">
    <property type="term" value="F:ubiquinone binding"/>
    <property type="evidence" value="ECO:0007669"/>
    <property type="project" value="TreeGrafter"/>
</dbReference>
<comment type="caution">
    <text evidence="9">The sequence shown here is derived from an EMBL/GenBank/DDBJ whole genome shotgun (WGS) entry which is preliminary data.</text>
</comment>
<feature type="transmembrane region" description="Helical" evidence="7">
    <location>
        <begin position="15"/>
        <end position="35"/>
    </location>
</feature>
<feature type="transmembrane region" description="Helical" evidence="7">
    <location>
        <begin position="1036"/>
        <end position="1058"/>
    </location>
</feature>
<dbReference type="InterPro" id="IPR010227">
    <property type="entry name" value="NADH_Q_OxRdtase_chainM/4"/>
</dbReference>
<dbReference type="EMBL" id="JAGTJJ010000002">
    <property type="protein sequence ID" value="MDC3980365.1"/>
    <property type="molecule type" value="Genomic_DNA"/>
</dbReference>
<dbReference type="Pfam" id="PF00361">
    <property type="entry name" value="Proton_antipo_M"/>
    <property type="match status" value="2"/>
</dbReference>
<feature type="transmembrane region" description="Helical" evidence="7">
    <location>
        <begin position="1171"/>
        <end position="1196"/>
    </location>
</feature>
<feature type="transmembrane region" description="Helical" evidence="7">
    <location>
        <begin position="129"/>
        <end position="150"/>
    </location>
</feature>
<evidence type="ECO:0000313" key="10">
    <source>
        <dbReference type="Proteomes" id="UP001151081"/>
    </source>
</evidence>
<comment type="similarity">
    <text evidence="2">Belongs to the complex I subunit 4 family.</text>
</comment>
<feature type="transmembrane region" description="Helical" evidence="7">
    <location>
        <begin position="1134"/>
        <end position="1159"/>
    </location>
</feature>
<feature type="transmembrane region" description="Helical" evidence="7">
    <location>
        <begin position="384"/>
        <end position="410"/>
    </location>
</feature>
<feature type="transmembrane region" description="Helical" evidence="7">
    <location>
        <begin position="855"/>
        <end position="872"/>
    </location>
</feature>
<dbReference type="InterPro" id="IPR013783">
    <property type="entry name" value="Ig-like_fold"/>
</dbReference>
<dbReference type="GO" id="GO:0042773">
    <property type="term" value="P:ATP synthesis coupled electron transport"/>
    <property type="evidence" value="ECO:0007669"/>
    <property type="project" value="InterPro"/>
</dbReference>
<keyword evidence="5 7" id="KW-0472">Membrane</keyword>
<feature type="domain" description="NADH:quinone oxidoreductase/Mrp antiporter transmembrane" evidence="8">
    <location>
        <begin position="386"/>
        <end position="517"/>
    </location>
</feature>
<dbReference type="EC" id="1.6.5.-" evidence="9"/>
<feature type="transmembrane region" description="Helical" evidence="7">
    <location>
        <begin position="822"/>
        <end position="843"/>
    </location>
</feature>
<dbReference type="InterPro" id="IPR001750">
    <property type="entry name" value="ND/Mrp_TM"/>
</dbReference>
<evidence type="ECO:0000256" key="2">
    <source>
        <dbReference type="ARBA" id="ARBA00009025"/>
    </source>
</evidence>
<feature type="transmembrane region" description="Helical" evidence="7">
    <location>
        <begin position="743"/>
        <end position="763"/>
    </location>
</feature>
<comment type="subcellular location">
    <subcellularLocation>
        <location evidence="1">Endomembrane system</location>
        <topology evidence="1">Multi-pass membrane protein</topology>
    </subcellularLocation>
    <subcellularLocation>
        <location evidence="6">Membrane</location>
        <topology evidence="6">Multi-pass membrane protein</topology>
    </subcellularLocation>
</comment>
<evidence type="ECO:0000259" key="8">
    <source>
        <dbReference type="Pfam" id="PF00361"/>
    </source>
</evidence>
<keyword evidence="3 6" id="KW-0812">Transmembrane</keyword>
<feature type="transmembrane region" description="Helical" evidence="7">
    <location>
        <begin position="1065"/>
        <end position="1085"/>
    </location>
</feature>
<dbReference type="GO" id="GO:0008137">
    <property type="term" value="F:NADH dehydrogenase (ubiquinone) activity"/>
    <property type="evidence" value="ECO:0007669"/>
    <property type="project" value="InterPro"/>
</dbReference>
<dbReference type="Proteomes" id="UP001151081">
    <property type="component" value="Unassembled WGS sequence"/>
</dbReference>
<feature type="transmembrane region" description="Helical" evidence="7">
    <location>
        <begin position="447"/>
        <end position="468"/>
    </location>
</feature>
<proteinExistence type="inferred from homology"/>
<dbReference type="Gene3D" id="2.60.40.10">
    <property type="entry name" value="Immunoglobulins"/>
    <property type="match status" value="1"/>
</dbReference>
<feature type="transmembrane region" description="Helical" evidence="7">
    <location>
        <begin position="1008"/>
        <end position="1030"/>
    </location>
</feature>
<feature type="transmembrane region" description="Helical" evidence="7">
    <location>
        <begin position="187"/>
        <end position="208"/>
    </location>
</feature>
<feature type="transmembrane region" description="Helical" evidence="7">
    <location>
        <begin position="47"/>
        <end position="67"/>
    </location>
</feature>
<dbReference type="NCBIfam" id="TIGR01972">
    <property type="entry name" value="NDH_I_M"/>
    <property type="match status" value="1"/>
</dbReference>
<feature type="transmembrane region" description="Helical" evidence="7">
    <location>
        <begin position="156"/>
        <end position="175"/>
    </location>
</feature>
<protein>
    <submittedName>
        <fullName evidence="9">NADH-quinone oxidoreductase subunit M</fullName>
        <ecNumber evidence="9">1.6.5.-</ecNumber>
    </submittedName>
</protein>
<evidence type="ECO:0000256" key="4">
    <source>
        <dbReference type="ARBA" id="ARBA00022989"/>
    </source>
</evidence>
<reference evidence="9 10" key="1">
    <citation type="submission" date="2021-04" db="EMBL/GenBank/DDBJ databases">
        <title>Genome analysis of Polyangium sp.</title>
        <authorList>
            <person name="Li Y."/>
            <person name="Wang J."/>
        </authorList>
    </citation>
    <scope>NUCLEOTIDE SEQUENCE [LARGE SCALE GENOMIC DNA]</scope>
    <source>
        <strain evidence="9 10">SDU14</strain>
    </source>
</reference>
<feature type="transmembrane region" description="Helical" evidence="7">
    <location>
        <begin position="480"/>
        <end position="497"/>
    </location>
</feature>
<feature type="transmembrane region" description="Helical" evidence="7">
    <location>
        <begin position="503"/>
        <end position="521"/>
    </location>
</feature>
<feature type="transmembrane region" description="Helical" evidence="7">
    <location>
        <begin position="910"/>
        <end position="930"/>
    </location>
</feature>
<feature type="transmembrane region" description="Helical" evidence="7">
    <location>
        <begin position="878"/>
        <end position="898"/>
    </location>
</feature>
<keyword evidence="10" id="KW-1185">Reference proteome</keyword>
<feature type="transmembrane region" description="Helical" evidence="7">
    <location>
        <begin position="100"/>
        <end position="117"/>
    </location>
</feature>
<feature type="transmembrane region" description="Helical" evidence="7">
    <location>
        <begin position="586"/>
        <end position="604"/>
    </location>
</feature>
<sequence>MPAYAGPLTPVEAPLVPLGLVPLVPLFAAIVVALFGARMGRRRATHLGLGATLLALALALVDTARLASLDPARRAFFDVSFRLVRIGSLDANASFVLDPLGAGFLLVALLVVAITHVSARKLIEDDRAAIRFAATASLFASGLSLVALAADAIVWLFGWAAVVLATGLFIVGGKASQASASAGMRAGVVASLGGAAIVSGLVFLFWGLGGAWLDEGHFLADFRARFVPVYAEGRIPAEEMLAEDVERPRGERDVKIIAERAEKRGTLTFTSHPGARVYLGVSDRAQLAQNPAPFAVAPFVRRDIAAGTYSVVIVPGGGATVTGDGLEAAWIEGLVVPEGEDVRIAPLGPTVAFREIHDQLVIRDAEGRQSVARALAGKLGAGSIGLVTLACLLLFFGAAATSATFPFSGWLPSAASSLSPPVLALVLGLALAPGPLLLVRFSDLFTLSPTASSVVTVFGVVSTALAALRAALEHRHPHRFVFVTIAAVGLAFIAIGLDEPAFAVVLVSLHALVRAATCLRTPEQREKRPAKNLSFPGARALLDGPGAKLGEALFEAANTIARAASKLVSTIDDLVLGLPARLFERLFSLFAALVILGLAAPAFADEPAGRAALRPEFGGDHVELSLSPDGEHMTGAFFIRNEGPGPLELSRVDARTSATDPLLPPGITVTVEGSRAVTRIPPGQERRVTIRWRYEAARARELYGQVLVESNSLSDGGEPGRPLAIAIHAERPLGLGFLGKNPLSIVVFFPLLGTLLALLLRVTRRDHPRVLATTSALVHGSLLVFVAWLCVRFDRAFSRADGNDGFQFLERARLLPSLGVEYFLGVDGISLALVAAAVLLAFVASIASATLRDRAATYHALAGLFLTASLGVLVSLDLFLFCAFFLLGVLPTSLLVALRGGPGPRRAAARVLVSSLIGAALLCAASWFLWQNADPTYLATGESVRRAAAIPELARVAWVEKGLTVGGYSAVKVLWTALFVAFALRMSAFPFPGYLADLHAEADAPTSVLLSGALLSTGVYGILRLNVGVLPDGMRWAALTISILGAAGILVSALAAIAQNDLKRFLARIAGAHGGIALLGIGSLTPQGFEASVVVAATHGVIVGLLFVLVSVLESRVQTRDLGRFGGLAREMPLFSTLFGLGMLASLGLPLLAGFWGPLLALWGAFARERVIGVFGAIGIVALAAVHIFAMGHLLFGEAREEWQTSKYLEPFGGKFPALNGRELVAALPLAIGLVVLGVAPRPLLGMVDQACLSLHRLVDRPGPLQIAAAEQDREIVRA</sequence>
<evidence type="ECO:0000256" key="5">
    <source>
        <dbReference type="ARBA" id="ARBA00023136"/>
    </source>
</evidence>
<keyword evidence="4 7" id="KW-1133">Transmembrane helix</keyword>
<organism evidence="9 10">
    <name type="scientific">Polyangium jinanense</name>
    <dbReference type="NCBI Taxonomy" id="2829994"/>
    <lineage>
        <taxon>Bacteria</taxon>
        <taxon>Pseudomonadati</taxon>
        <taxon>Myxococcota</taxon>
        <taxon>Polyangia</taxon>
        <taxon>Polyangiales</taxon>
        <taxon>Polyangiaceae</taxon>
        <taxon>Polyangium</taxon>
    </lineage>
</organism>
<dbReference type="PRINTS" id="PR01437">
    <property type="entry name" value="NUOXDRDTASE4"/>
</dbReference>
<feature type="domain" description="NADH:quinone oxidoreductase/Mrp antiporter transmembrane" evidence="8">
    <location>
        <begin position="875"/>
        <end position="1175"/>
    </location>
</feature>
<accession>A0A9X3X040</accession>
<feature type="transmembrane region" description="Helical" evidence="7">
    <location>
        <begin position="973"/>
        <end position="996"/>
    </location>
</feature>
<gene>
    <name evidence="9" type="ORF">KEG57_07670</name>
</gene>
<evidence type="ECO:0000256" key="3">
    <source>
        <dbReference type="ARBA" id="ARBA00022692"/>
    </source>
</evidence>
<feature type="transmembrane region" description="Helical" evidence="7">
    <location>
        <begin position="770"/>
        <end position="789"/>
    </location>
</feature>
<dbReference type="InterPro" id="IPR003918">
    <property type="entry name" value="NADH_UbQ_OxRdtase"/>
</dbReference>
<dbReference type="GO" id="GO:0015990">
    <property type="term" value="P:electron transport coupled proton transport"/>
    <property type="evidence" value="ECO:0007669"/>
    <property type="project" value="TreeGrafter"/>
</dbReference>
<keyword evidence="9" id="KW-0560">Oxidoreductase</keyword>